<dbReference type="InterPro" id="IPR014756">
    <property type="entry name" value="Ig_E-set"/>
</dbReference>
<keyword evidence="3" id="KW-0326">Glycosidase</keyword>
<protein>
    <submittedName>
        <fullName evidence="6">Glycogen operon protein</fullName>
    </submittedName>
</protein>
<dbReference type="RefSeq" id="WP_234994355.1">
    <property type="nucleotide sequence ID" value="NZ_FYEZ01000002.1"/>
</dbReference>
<proteinExistence type="inferred from homology"/>
<keyword evidence="2" id="KW-0378">Hydrolase</keyword>
<dbReference type="InterPro" id="IPR011837">
    <property type="entry name" value="Glycogen_debranch_GlgX"/>
</dbReference>
<dbReference type="InterPro" id="IPR044505">
    <property type="entry name" value="GlgX_Isoamylase_N_E_set"/>
</dbReference>
<dbReference type="AlphaFoldDB" id="A0A212U0W4"/>
<dbReference type="CDD" id="cd11326">
    <property type="entry name" value="AmyAc_Glg_debranch"/>
    <property type="match status" value="1"/>
</dbReference>
<dbReference type="Gene3D" id="3.20.20.80">
    <property type="entry name" value="Glycosidases"/>
    <property type="match status" value="1"/>
</dbReference>
<feature type="region of interest" description="Disordered" evidence="4">
    <location>
        <begin position="488"/>
        <end position="516"/>
    </location>
</feature>
<organism evidence="6 7">
    <name type="scientific">Kytococcus aerolatus</name>
    <dbReference type="NCBI Taxonomy" id="592308"/>
    <lineage>
        <taxon>Bacteria</taxon>
        <taxon>Bacillati</taxon>
        <taxon>Actinomycetota</taxon>
        <taxon>Actinomycetes</taxon>
        <taxon>Micrococcales</taxon>
        <taxon>Kytococcaceae</taxon>
        <taxon>Kytococcus</taxon>
    </lineage>
</organism>
<dbReference type="SUPFAM" id="SSF81296">
    <property type="entry name" value="E set domains"/>
    <property type="match status" value="1"/>
</dbReference>
<evidence type="ECO:0000313" key="7">
    <source>
        <dbReference type="Proteomes" id="UP000198122"/>
    </source>
</evidence>
<evidence type="ECO:0000256" key="3">
    <source>
        <dbReference type="ARBA" id="ARBA00023295"/>
    </source>
</evidence>
<feature type="compositionally biased region" description="Basic and acidic residues" evidence="4">
    <location>
        <begin position="488"/>
        <end position="499"/>
    </location>
</feature>
<evidence type="ECO:0000256" key="2">
    <source>
        <dbReference type="ARBA" id="ARBA00022801"/>
    </source>
</evidence>
<feature type="region of interest" description="Disordered" evidence="4">
    <location>
        <begin position="719"/>
        <end position="740"/>
    </location>
</feature>
<evidence type="ECO:0000256" key="1">
    <source>
        <dbReference type="ARBA" id="ARBA00008061"/>
    </source>
</evidence>
<dbReference type="SUPFAM" id="SSF51445">
    <property type="entry name" value="(Trans)glycosidases"/>
    <property type="match status" value="1"/>
</dbReference>
<accession>A0A212U0W4</accession>
<feature type="domain" description="Glycosyl hydrolase family 13 catalytic" evidence="5">
    <location>
        <begin position="183"/>
        <end position="596"/>
    </location>
</feature>
<dbReference type="NCBIfam" id="TIGR02100">
    <property type="entry name" value="glgX_debranch"/>
    <property type="match status" value="1"/>
</dbReference>
<comment type="similarity">
    <text evidence="1">Belongs to the glycosyl hydrolase 13 family.</text>
</comment>
<dbReference type="InterPro" id="IPR017853">
    <property type="entry name" value="GH"/>
</dbReference>
<dbReference type="GO" id="GO:0004135">
    <property type="term" value="F:amylo-alpha-1,6-glucosidase activity"/>
    <property type="evidence" value="ECO:0007669"/>
    <property type="project" value="InterPro"/>
</dbReference>
<dbReference type="Proteomes" id="UP000198122">
    <property type="component" value="Unassembled WGS sequence"/>
</dbReference>
<keyword evidence="7" id="KW-1185">Reference proteome</keyword>
<dbReference type="InterPro" id="IPR006047">
    <property type="entry name" value="GH13_cat_dom"/>
</dbReference>
<evidence type="ECO:0000259" key="5">
    <source>
        <dbReference type="SMART" id="SM00642"/>
    </source>
</evidence>
<dbReference type="SMART" id="SM00642">
    <property type="entry name" value="Aamy"/>
    <property type="match status" value="1"/>
</dbReference>
<name>A0A212U0W4_9MICO</name>
<evidence type="ECO:0000256" key="4">
    <source>
        <dbReference type="SAM" id="MobiDB-lite"/>
    </source>
</evidence>
<dbReference type="Pfam" id="PF02922">
    <property type="entry name" value="CBM_48"/>
    <property type="match status" value="1"/>
</dbReference>
<dbReference type="InterPro" id="IPR004193">
    <property type="entry name" value="Glyco_hydro_13_N"/>
</dbReference>
<gene>
    <name evidence="6" type="ORF">SAMN05445756_1613</name>
</gene>
<dbReference type="CDD" id="cd02856">
    <property type="entry name" value="E_set_GDE_Isoamylase_N"/>
    <property type="match status" value="1"/>
</dbReference>
<reference evidence="6 7" key="1">
    <citation type="submission" date="2017-06" db="EMBL/GenBank/DDBJ databases">
        <authorList>
            <person name="Kim H.J."/>
            <person name="Triplett B.A."/>
        </authorList>
    </citation>
    <scope>NUCLEOTIDE SEQUENCE [LARGE SCALE GENOMIC DNA]</scope>
    <source>
        <strain evidence="6 7">DSM 22179</strain>
    </source>
</reference>
<evidence type="ECO:0000313" key="6">
    <source>
        <dbReference type="EMBL" id="SNC71776.1"/>
    </source>
</evidence>
<dbReference type="EMBL" id="FYEZ01000002">
    <property type="protein sequence ID" value="SNC71776.1"/>
    <property type="molecule type" value="Genomic_DNA"/>
</dbReference>
<dbReference type="GO" id="GO:0005980">
    <property type="term" value="P:glycogen catabolic process"/>
    <property type="evidence" value="ECO:0007669"/>
    <property type="project" value="InterPro"/>
</dbReference>
<dbReference type="Gene3D" id="2.60.40.10">
    <property type="entry name" value="Immunoglobulins"/>
    <property type="match status" value="1"/>
</dbReference>
<dbReference type="InterPro" id="IPR013783">
    <property type="entry name" value="Ig-like_fold"/>
</dbReference>
<dbReference type="PANTHER" id="PTHR43002">
    <property type="entry name" value="GLYCOGEN DEBRANCHING ENZYME"/>
    <property type="match status" value="1"/>
</dbReference>
<sequence length="751" mass="82206">MAPLPGPSPDIAPAPGLRRLSGPAAGAAVDPVEVCVVAPDATAVWLCLQQPDGSERREPLRHRVHGAWFDHVQDVPAGTRYCFRADGPWDPTAGHRFNPAKRLLDPYGTVVTGEPRLGPEIFAHAVDDSLEPVDGGAQRSEVDSGDAVPWNVVPADGPAFDWQGDEPLRTPWRDTVVVEGHVQGLTARHPDLPEELRGTYAGLAHPAVLQHYRNLGATAIELLPVHAKASETELMARGHENYWGYNSLSWFAPHPGYAATDDPLAVVDEFRGMVRALHSAGLEVILDVVYNHTCEQSMAAGPTYSWRGLDARGVYRLDDVARDVDHTGCRNTVDTNDPDTLRMVLDSLRHWVTEYHVDGFRFDLLSAVARDERGAWRRDHPLLVALRTDPVLSGVKLVAEPWDVSPGGWQTGSYPPPFAEWNDRFRDATRDFWLTGAATISELATRFSGSSDLFDHHGRLPTSSVNFVTAHDGFTLHDLTAYDHKHNEANGEENRDGSDQNRSANHGVEGPVPDTEQGRVVAAARRRSMRNLLATTILATGTPMLTAGDEFGRTQGGNNNLYALTPENREDAALDWGWETWQTDLLETTRRLLELRRRFAAIGHQRFYAPWSPTPEGDAEQLAEQLSEPLDEQFGRPGGVAQVQAAWFAQDGQPMTGEQWADPARRSVTVALVPPADEVEDGDEAAVVIALHAGGAGEVVLPQLGDLTRATLEWSAAWEHPDHPDSDADPQPGQALPVSGPSVIVWSLRRG</sequence>